<dbReference type="Pfam" id="PF01494">
    <property type="entry name" value="FAD_binding_3"/>
    <property type="match status" value="2"/>
</dbReference>
<dbReference type="GO" id="GO:0004497">
    <property type="term" value="F:monooxygenase activity"/>
    <property type="evidence" value="ECO:0007669"/>
    <property type="project" value="UniProtKB-KW"/>
</dbReference>
<evidence type="ECO:0000313" key="7">
    <source>
        <dbReference type="Proteomes" id="UP000294847"/>
    </source>
</evidence>
<dbReference type="InterPro" id="IPR036188">
    <property type="entry name" value="FAD/NAD-bd_sf"/>
</dbReference>
<evidence type="ECO:0000256" key="4">
    <source>
        <dbReference type="ARBA" id="ARBA00023033"/>
    </source>
</evidence>
<name>A0A4P7MWF5_PYROR</name>
<gene>
    <name evidence="6" type="ORF">PoMZ_10137</name>
</gene>
<feature type="domain" description="FAD-binding" evidence="5">
    <location>
        <begin position="306"/>
        <end position="345"/>
    </location>
</feature>
<keyword evidence="3" id="KW-0560">Oxidoreductase</keyword>
<feature type="domain" description="FAD-binding" evidence="5">
    <location>
        <begin position="11"/>
        <end position="238"/>
    </location>
</feature>
<dbReference type="PANTHER" id="PTHR46972">
    <property type="entry name" value="MONOOXYGENASE ASQM-RELATED"/>
    <property type="match status" value="1"/>
</dbReference>
<organism evidence="6 7">
    <name type="scientific">Pyricularia oryzae</name>
    <name type="common">Rice blast fungus</name>
    <name type="synonym">Magnaporthe oryzae</name>
    <dbReference type="NCBI Taxonomy" id="318829"/>
    <lineage>
        <taxon>Eukaryota</taxon>
        <taxon>Fungi</taxon>
        <taxon>Dikarya</taxon>
        <taxon>Ascomycota</taxon>
        <taxon>Pezizomycotina</taxon>
        <taxon>Sordariomycetes</taxon>
        <taxon>Sordariomycetidae</taxon>
        <taxon>Magnaporthales</taxon>
        <taxon>Pyriculariaceae</taxon>
        <taxon>Pyricularia</taxon>
    </lineage>
</organism>
<keyword evidence="2" id="KW-0274">FAD</keyword>
<keyword evidence="1" id="KW-0285">Flavoprotein</keyword>
<evidence type="ECO:0000256" key="1">
    <source>
        <dbReference type="ARBA" id="ARBA00022630"/>
    </source>
</evidence>
<evidence type="ECO:0000256" key="3">
    <source>
        <dbReference type="ARBA" id="ARBA00023002"/>
    </source>
</evidence>
<protein>
    <recommendedName>
        <fullName evidence="5">FAD-binding domain-containing protein</fullName>
    </recommendedName>
</protein>
<evidence type="ECO:0000259" key="5">
    <source>
        <dbReference type="Pfam" id="PF01494"/>
    </source>
</evidence>
<dbReference type="InterPro" id="IPR002938">
    <property type="entry name" value="FAD-bd"/>
</dbReference>
<dbReference type="Proteomes" id="UP000294847">
    <property type="component" value="Chromosome 1"/>
</dbReference>
<dbReference type="SUPFAM" id="SSF51905">
    <property type="entry name" value="FAD/NAD(P)-binding domain"/>
    <property type="match status" value="1"/>
</dbReference>
<dbReference type="GO" id="GO:0071949">
    <property type="term" value="F:FAD binding"/>
    <property type="evidence" value="ECO:0007669"/>
    <property type="project" value="InterPro"/>
</dbReference>
<evidence type="ECO:0000313" key="6">
    <source>
        <dbReference type="EMBL" id="QBZ54437.1"/>
    </source>
</evidence>
<dbReference type="PRINTS" id="PR00420">
    <property type="entry name" value="RNGMNOXGNASE"/>
</dbReference>
<dbReference type="PANTHER" id="PTHR46972:SF1">
    <property type="entry name" value="FAD DEPENDENT OXIDOREDUCTASE DOMAIN-CONTAINING PROTEIN"/>
    <property type="match status" value="1"/>
</dbReference>
<dbReference type="EMBL" id="CP034204">
    <property type="protein sequence ID" value="QBZ54437.1"/>
    <property type="molecule type" value="Genomic_DNA"/>
</dbReference>
<dbReference type="AlphaFoldDB" id="A0A4P7MWF5"/>
<dbReference type="Gene3D" id="3.50.50.60">
    <property type="entry name" value="FAD/NAD(P)-binding domain"/>
    <property type="match status" value="1"/>
</dbReference>
<evidence type="ECO:0000256" key="2">
    <source>
        <dbReference type="ARBA" id="ARBA00022827"/>
    </source>
</evidence>
<accession>A0A4P7MWF5</accession>
<reference evidence="6 7" key="1">
    <citation type="journal article" date="2019" name="Mol. Biol. Evol.">
        <title>Blast fungal genomes show frequent chromosomal changes, gene gains and losses, and effector gene turnover.</title>
        <authorList>
            <person name="Gomez Luciano L.B."/>
            <person name="Jason Tsai I."/>
            <person name="Chuma I."/>
            <person name="Tosa Y."/>
            <person name="Chen Y.H."/>
            <person name="Li J.Y."/>
            <person name="Li M.Y."/>
            <person name="Jade Lu M.Y."/>
            <person name="Nakayashiki H."/>
            <person name="Li W.H."/>
        </authorList>
    </citation>
    <scope>NUCLEOTIDE SEQUENCE [LARGE SCALE GENOMIC DNA]</scope>
    <source>
        <strain evidence="6">MZ5-1-6</strain>
    </source>
</reference>
<proteinExistence type="predicted"/>
<sequence length="445" mass="49178">MATTKPPSPKIAIIGAGPVGCMLARLLYLADIECTVFEGEDSPNYRSQGGTLDLHTDTGLAAIRAAGLDKEFEELARYDGEAMKIMNEKGKILVQLEASGKDKSRLAGSRPEIDRALLRQLLGQSLPEGMIRWGHHLKSVEEDGRLVFRDSTESGFDLIVGAEGAWSKVRKMLSNQVPVYSGLSMYEIAIPEPETRTPELYKLANRGSIFAHAPEGRELVFQQMGSGELHVYAIFRADESWMDEQRKNPPALADVKEILLGKNGTFADYNETLKDGLANCEEKCIPRQLHMLPVGFRWKHRRGATIIGDAAHVMTPFAGEGVNVGLKDALDLSAAIIAAIRDDNAEVSLADRLDKAVERHEIEMGPRVDGYTTLTNDMMNIWFFSSEPPEKKVVKAMSKIVSFNSPYVLRPFAGAGVQIFFAMKNALGSVFGCMRAWHGITRHWN</sequence>
<keyword evidence="4" id="KW-0503">Monooxygenase</keyword>